<dbReference type="NCBIfam" id="NF033103">
    <property type="entry name" value="bla_class_A"/>
    <property type="match status" value="1"/>
</dbReference>
<dbReference type="RefSeq" id="WP_207365872.1">
    <property type="nucleotide sequence ID" value="NZ_JAFMYV010000009.1"/>
</dbReference>
<protein>
    <recommendedName>
        <fullName evidence="3 6">Beta-lactamase</fullName>
        <ecNumber evidence="3 6">3.5.2.6</ecNumber>
    </recommendedName>
</protein>
<dbReference type="Pfam" id="PF13354">
    <property type="entry name" value="Beta-lactamase2"/>
    <property type="match status" value="1"/>
</dbReference>
<dbReference type="Proteomes" id="UP000664034">
    <property type="component" value="Unassembled WGS sequence"/>
</dbReference>
<dbReference type="InterPro" id="IPR045155">
    <property type="entry name" value="Beta-lactam_cat"/>
</dbReference>
<evidence type="ECO:0000313" key="10">
    <source>
        <dbReference type="Proteomes" id="UP000664034"/>
    </source>
</evidence>
<keyword evidence="10" id="KW-1185">Reference proteome</keyword>
<accession>A0A939K2L4</accession>
<dbReference type="GO" id="GO:0008800">
    <property type="term" value="F:beta-lactamase activity"/>
    <property type="evidence" value="ECO:0007669"/>
    <property type="project" value="UniProtKB-UniRule"/>
</dbReference>
<comment type="similarity">
    <text evidence="2 6">Belongs to the class-A beta-lactamase family.</text>
</comment>
<evidence type="ECO:0000313" key="9">
    <source>
        <dbReference type="EMBL" id="MBO0938332.1"/>
    </source>
</evidence>
<evidence type="ECO:0000259" key="8">
    <source>
        <dbReference type="Pfam" id="PF13354"/>
    </source>
</evidence>
<keyword evidence="5 6" id="KW-0046">Antibiotic resistance</keyword>
<organism evidence="9 10">
    <name type="scientific">Fibrella rubiginis</name>
    <dbReference type="NCBI Taxonomy" id="2817060"/>
    <lineage>
        <taxon>Bacteria</taxon>
        <taxon>Pseudomonadati</taxon>
        <taxon>Bacteroidota</taxon>
        <taxon>Cytophagia</taxon>
        <taxon>Cytophagales</taxon>
        <taxon>Spirosomataceae</taxon>
        <taxon>Fibrella</taxon>
    </lineage>
</organism>
<evidence type="ECO:0000256" key="6">
    <source>
        <dbReference type="RuleBase" id="RU361140"/>
    </source>
</evidence>
<dbReference type="InterPro" id="IPR000871">
    <property type="entry name" value="Beta-lactam_class-A"/>
</dbReference>
<evidence type="ECO:0000256" key="7">
    <source>
        <dbReference type="SAM" id="SignalP"/>
    </source>
</evidence>
<dbReference type="InterPro" id="IPR023650">
    <property type="entry name" value="Beta-lactam_class-A_AS"/>
</dbReference>
<dbReference type="GO" id="GO:0030655">
    <property type="term" value="P:beta-lactam antibiotic catabolic process"/>
    <property type="evidence" value="ECO:0007669"/>
    <property type="project" value="InterPro"/>
</dbReference>
<evidence type="ECO:0000256" key="4">
    <source>
        <dbReference type="ARBA" id="ARBA00022801"/>
    </source>
</evidence>
<feature type="chain" id="PRO_5037735991" description="Beta-lactamase" evidence="7">
    <location>
        <begin position="24"/>
        <end position="303"/>
    </location>
</feature>
<evidence type="ECO:0000256" key="2">
    <source>
        <dbReference type="ARBA" id="ARBA00009009"/>
    </source>
</evidence>
<sequence length="303" mass="32876">MLKSRLFIVLLLLPVWSAAQHTAAPSAKTKSLQNLRQQLDQYTQLAQGRVGMAATVLETGESVSIRGDERFPMQSVYKFPIGMAVLHQVDQGKVTLDQLCHVDKSEYVGRQQHSPLRDSLPNGSDIRIGDLLRYAVSQSDGSASDVLMHLAGGPMAVMAYLKSLAIRNIRVMNTEKELGQDNAVQYANWATPTDMVSLLKALQQGRGLSPASRAFLLRLMTETPTGPNRLKGLLPPATVVAHKTGSSGTLANLTAATNDVGLITLPNGHHLAIAVFVSDSKADTPTREAVIANLAKVVWEHWR</sequence>
<keyword evidence="4 6" id="KW-0378">Hydrolase</keyword>
<dbReference type="PANTHER" id="PTHR35333">
    <property type="entry name" value="BETA-LACTAMASE"/>
    <property type="match status" value="1"/>
</dbReference>
<evidence type="ECO:0000256" key="1">
    <source>
        <dbReference type="ARBA" id="ARBA00001526"/>
    </source>
</evidence>
<dbReference type="EMBL" id="JAFMYV010000009">
    <property type="protein sequence ID" value="MBO0938332.1"/>
    <property type="molecule type" value="Genomic_DNA"/>
</dbReference>
<proteinExistence type="inferred from homology"/>
<keyword evidence="7" id="KW-0732">Signal</keyword>
<dbReference type="GO" id="GO:0046677">
    <property type="term" value="P:response to antibiotic"/>
    <property type="evidence" value="ECO:0007669"/>
    <property type="project" value="UniProtKB-UniRule"/>
</dbReference>
<reference evidence="9" key="1">
    <citation type="submission" date="2021-03" db="EMBL/GenBank/DDBJ databases">
        <title>Fibrella sp. HMF5335 genome sequencing and assembly.</title>
        <authorList>
            <person name="Kang H."/>
            <person name="Kim H."/>
            <person name="Bae S."/>
            <person name="Joh K."/>
        </authorList>
    </citation>
    <scope>NUCLEOTIDE SEQUENCE</scope>
    <source>
        <strain evidence="9">HMF5335</strain>
    </source>
</reference>
<comment type="catalytic activity">
    <reaction evidence="1 6">
        <text>a beta-lactam + H2O = a substituted beta-amino acid</text>
        <dbReference type="Rhea" id="RHEA:20401"/>
        <dbReference type="ChEBI" id="CHEBI:15377"/>
        <dbReference type="ChEBI" id="CHEBI:35627"/>
        <dbReference type="ChEBI" id="CHEBI:140347"/>
        <dbReference type="EC" id="3.5.2.6"/>
    </reaction>
</comment>
<comment type="caution">
    <text evidence="9">The sequence shown here is derived from an EMBL/GenBank/DDBJ whole genome shotgun (WGS) entry which is preliminary data.</text>
</comment>
<feature type="signal peptide" evidence="7">
    <location>
        <begin position="1"/>
        <end position="23"/>
    </location>
</feature>
<dbReference type="InterPro" id="IPR012338">
    <property type="entry name" value="Beta-lactam/transpept-like"/>
</dbReference>
<dbReference type="EC" id="3.5.2.6" evidence="3 6"/>
<dbReference type="AlphaFoldDB" id="A0A939K2L4"/>
<feature type="domain" description="Beta-lactamase class A catalytic" evidence="8">
    <location>
        <begin position="52"/>
        <end position="277"/>
    </location>
</feature>
<dbReference type="PROSITE" id="PS00146">
    <property type="entry name" value="BETA_LACTAMASE_A"/>
    <property type="match status" value="1"/>
</dbReference>
<dbReference type="SUPFAM" id="SSF56601">
    <property type="entry name" value="beta-lactamase/transpeptidase-like"/>
    <property type="match status" value="1"/>
</dbReference>
<evidence type="ECO:0000256" key="5">
    <source>
        <dbReference type="ARBA" id="ARBA00023251"/>
    </source>
</evidence>
<dbReference type="Gene3D" id="3.40.710.10">
    <property type="entry name" value="DD-peptidase/beta-lactamase superfamily"/>
    <property type="match status" value="1"/>
</dbReference>
<dbReference type="PANTHER" id="PTHR35333:SF3">
    <property type="entry name" value="BETA-LACTAMASE-TYPE TRANSPEPTIDASE FOLD CONTAINING PROTEIN"/>
    <property type="match status" value="1"/>
</dbReference>
<gene>
    <name evidence="9" type="primary">bla</name>
    <name evidence="9" type="ORF">J2I47_17405</name>
</gene>
<name>A0A939K2L4_9BACT</name>
<dbReference type="PRINTS" id="PR00118">
    <property type="entry name" value="BLACTAMASEA"/>
</dbReference>
<evidence type="ECO:0000256" key="3">
    <source>
        <dbReference type="ARBA" id="ARBA00012865"/>
    </source>
</evidence>